<dbReference type="EMBL" id="ADLE01000008">
    <property type="protein sequence ID" value="EJZ64660.1"/>
    <property type="molecule type" value="Genomic_DNA"/>
</dbReference>
<accession>K0XLG6</accession>
<dbReference type="GeneID" id="77848435"/>
<reference evidence="2 3" key="1">
    <citation type="submission" date="2012-08" db="EMBL/GenBank/DDBJ databases">
        <title>The Genome Sequence of Barnesiella intestinihominis YIT 11860.</title>
        <authorList>
            <consortium name="The Broad Institute Genome Sequencing Platform"/>
            <person name="Earl A."/>
            <person name="Ward D."/>
            <person name="Feldgarden M."/>
            <person name="Gevers D."/>
            <person name="Morotomi M."/>
            <person name="Walker B."/>
            <person name="Young S.K."/>
            <person name="Zeng Q."/>
            <person name="Gargeya S."/>
            <person name="Fitzgerald M."/>
            <person name="Haas B."/>
            <person name="Abouelleil A."/>
            <person name="Alvarado L."/>
            <person name="Arachchi H.M."/>
            <person name="Berlin A.M."/>
            <person name="Chapman S.B."/>
            <person name="Goldberg J."/>
            <person name="Griggs A."/>
            <person name="Gujja S."/>
            <person name="Hansen M."/>
            <person name="Howarth C."/>
            <person name="Imamovic A."/>
            <person name="Larimer J."/>
            <person name="McCowen C."/>
            <person name="Montmayeur A."/>
            <person name="Murphy C."/>
            <person name="Neiman D."/>
            <person name="Pearson M."/>
            <person name="Priest M."/>
            <person name="Roberts A."/>
            <person name="Saif S."/>
            <person name="Shea T."/>
            <person name="Sisk P."/>
            <person name="Sykes S."/>
            <person name="Wortman J."/>
            <person name="Nusbaum C."/>
            <person name="Birren B."/>
        </authorList>
    </citation>
    <scope>NUCLEOTIDE SEQUENCE [LARGE SCALE GENOMIC DNA]</scope>
    <source>
        <strain evidence="2 3">YIT 11860</strain>
    </source>
</reference>
<keyword evidence="1" id="KW-0732">Signal</keyword>
<gene>
    <name evidence="2" type="ORF">HMPREF9448_01141</name>
</gene>
<dbReference type="PATRIC" id="fig|742726.3.peg.1212"/>
<dbReference type="STRING" id="742726.HMPREF9448_01141"/>
<sequence length="153" mass="17520">MKKFLFLVILSLTLFSCEGPMGPQGPQGVPGEGMFWKYYTYTVKSQDWQLVTSPDGLNTYYMYEFQNKDITDDLYIDGYVLGYLVQSPGADNEVITPLPYTIHKGEADGDNALLWTETYTYDYMPGSVAFYVQYSDFIEQQPGDMVFRLVLNN</sequence>
<evidence type="ECO:0000256" key="1">
    <source>
        <dbReference type="SAM" id="SignalP"/>
    </source>
</evidence>
<feature type="signal peptide" evidence="1">
    <location>
        <begin position="1"/>
        <end position="18"/>
    </location>
</feature>
<evidence type="ECO:0008006" key="4">
    <source>
        <dbReference type="Google" id="ProtNLM"/>
    </source>
</evidence>
<dbReference type="eggNOG" id="ENOG50335NR">
    <property type="taxonomic scope" value="Bacteria"/>
</dbReference>
<dbReference type="Proteomes" id="UP000006044">
    <property type="component" value="Unassembled WGS sequence"/>
</dbReference>
<dbReference type="AlphaFoldDB" id="K0XLG6"/>
<keyword evidence="3" id="KW-1185">Reference proteome</keyword>
<evidence type="ECO:0000313" key="3">
    <source>
        <dbReference type="Proteomes" id="UP000006044"/>
    </source>
</evidence>
<organism evidence="2 3">
    <name type="scientific">Barnesiella intestinihominis YIT 11860</name>
    <dbReference type="NCBI Taxonomy" id="742726"/>
    <lineage>
        <taxon>Bacteria</taxon>
        <taxon>Pseudomonadati</taxon>
        <taxon>Bacteroidota</taxon>
        <taxon>Bacteroidia</taxon>
        <taxon>Bacteroidales</taxon>
        <taxon>Barnesiellaceae</taxon>
        <taxon>Barnesiella</taxon>
    </lineage>
</organism>
<evidence type="ECO:0000313" key="2">
    <source>
        <dbReference type="EMBL" id="EJZ64660.1"/>
    </source>
</evidence>
<dbReference type="HOGENOM" id="CLU_142912_0_0_10"/>
<protein>
    <recommendedName>
        <fullName evidence="4">Lipoprotein</fullName>
    </recommendedName>
</protein>
<dbReference type="RefSeq" id="WP_008861628.1">
    <property type="nucleotide sequence ID" value="NZ_CAXSYG010000006.1"/>
</dbReference>
<dbReference type="OrthoDB" id="997571at2"/>
<comment type="caution">
    <text evidence="2">The sequence shown here is derived from an EMBL/GenBank/DDBJ whole genome shotgun (WGS) entry which is preliminary data.</text>
</comment>
<feature type="chain" id="PRO_5003841292" description="Lipoprotein" evidence="1">
    <location>
        <begin position="19"/>
        <end position="153"/>
    </location>
</feature>
<dbReference type="PROSITE" id="PS51257">
    <property type="entry name" value="PROKAR_LIPOPROTEIN"/>
    <property type="match status" value="1"/>
</dbReference>
<proteinExistence type="predicted"/>
<name>K0XLG6_9BACT</name>